<dbReference type="Gene3D" id="1.20.120.1240">
    <property type="entry name" value="Dynamin, middle domain"/>
    <property type="match status" value="1"/>
</dbReference>
<gene>
    <name evidence="2" type="ORF">OFLC_LOCUS2396</name>
</gene>
<name>A0A183H4I6_9BILA</name>
<dbReference type="WBParaSite" id="OFLC_0000239501-mRNA-1">
    <property type="protein sequence ID" value="OFLC_0000239501-mRNA-1"/>
    <property type="gene ID" value="OFLC_0000239501"/>
</dbReference>
<dbReference type="SMART" id="SM00302">
    <property type="entry name" value="GED"/>
    <property type="match status" value="1"/>
</dbReference>
<dbReference type="PROSITE" id="PS51388">
    <property type="entry name" value="GED"/>
    <property type="match status" value="1"/>
</dbReference>
<dbReference type="GO" id="GO:0003924">
    <property type="term" value="F:GTPase activity"/>
    <property type="evidence" value="ECO:0007669"/>
    <property type="project" value="InterPro"/>
</dbReference>
<evidence type="ECO:0000259" key="1">
    <source>
        <dbReference type="PROSITE" id="PS51388"/>
    </source>
</evidence>
<dbReference type="STRING" id="387005.A0A183H4I6"/>
<dbReference type="AlphaFoldDB" id="A0A183H4I6"/>
<dbReference type="GO" id="GO:0005525">
    <property type="term" value="F:GTP binding"/>
    <property type="evidence" value="ECO:0007669"/>
    <property type="project" value="InterPro"/>
</dbReference>
<accession>A0A183H4I6</accession>
<sequence>MFAKKWIGKGSSQKFCVELKTISIFQDNLQSELVQQLYKREVLEELLTESPVMAQRRKEAAEMLNALNKASNIIGEVRETQIW</sequence>
<evidence type="ECO:0000313" key="3">
    <source>
        <dbReference type="Proteomes" id="UP000267606"/>
    </source>
</evidence>
<organism evidence="4">
    <name type="scientific">Onchocerca flexuosa</name>
    <dbReference type="NCBI Taxonomy" id="387005"/>
    <lineage>
        <taxon>Eukaryota</taxon>
        <taxon>Metazoa</taxon>
        <taxon>Ecdysozoa</taxon>
        <taxon>Nematoda</taxon>
        <taxon>Chromadorea</taxon>
        <taxon>Rhabditida</taxon>
        <taxon>Spirurina</taxon>
        <taxon>Spiruromorpha</taxon>
        <taxon>Filarioidea</taxon>
        <taxon>Onchocercidae</taxon>
        <taxon>Onchocerca</taxon>
    </lineage>
</organism>
<dbReference type="EMBL" id="UZAJ01001371">
    <property type="protein sequence ID" value="VDO32858.1"/>
    <property type="molecule type" value="Genomic_DNA"/>
</dbReference>
<feature type="domain" description="GED" evidence="1">
    <location>
        <begin position="1"/>
        <end position="82"/>
    </location>
</feature>
<dbReference type="InterPro" id="IPR003130">
    <property type="entry name" value="GED"/>
</dbReference>
<dbReference type="Proteomes" id="UP000267606">
    <property type="component" value="Unassembled WGS sequence"/>
</dbReference>
<protein>
    <submittedName>
        <fullName evidence="4">GED domain-containing protein</fullName>
    </submittedName>
</protein>
<reference evidence="4" key="1">
    <citation type="submission" date="2016-06" db="UniProtKB">
        <authorList>
            <consortium name="WormBaseParasite"/>
        </authorList>
    </citation>
    <scope>IDENTIFICATION</scope>
</reference>
<evidence type="ECO:0000313" key="2">
    <source>
        <dbReference type="EMBL" id="VDO32858.1"/>
    </source>
</evidence>
<dbReference type="Pfam" id="PF02212">
    <property type="entry name" value="GED"/>
    <property type="match status" value="1"/>
</dbReference>
<dbReference type="InterPro" id="IPR020850">
    <property type="entry name" value="GED_dom"/>
</dbReference>
<evidence type="ECO:0000313" key="4">
    <source>
        <dbReference type="WBParaSite" id="OFLC_0000239501-mRNA-1"/>
    </source>
</evidence>
<keyword evidence="3" id="KW-1185">Reference proteome</keyword>
<proteinExistence type="predicted"/>
<reference evidence="2 3" key="2">
    <citation type="submission" date="2018-11" db="EMBL/GenBank/DDBJ databases">
        <authorList>
            <consortium name="Pathogen Informatics"/>
        </authorList>
    </citation>
    <scope>NUCLEOTIDE SEQUENCE [LARGE SCALE GENOMIC DNA]</scope>
</reference>